<keyword evidence="3" id="KW-1185">Reference proteome</keyword>
<name>A0ABQ2P2Q4_9BACI</name>
<dbReference type="PANTHER" id="PTHR37305">
    <property type="entry name" value="INTEGRAL MEMBRANE PROTEIN-RELATED"/>
    <property type="match status" value="1"/>
</dbReference>
<dbReference type="Pfam" id="PF12730">
    <property type="entry name" value="ABC2_membrane_4"/>
    <property type="match status" value="1"/>
</dbReference>
<evidence type="ECO:0008006" key="4">
    <source>
        <dbReference type="Google" id="ProtNLM"/>
    </source>
</evidence>
<feature type="transmembrane region" description="Helical" evidence="1">
    <location>
        <begin position="201"/>
        <end position="220"/>
    </location>
</feature>
<feature type="transmembrane region" description="Helical" evidence="1">
    <location>
        <begin position="14"/>
        <end position="37"/>
    </location>
</feature>
<keyword evidence="1" id="KW-0812">Transmembrane</keyword>
<protein>
    <recommendedName>
        <fullName evidence="4">ABC transporter permease</fullName>
    </recommendedName>
</protein>
<dbReference type="PANTHER" id="PTHR37305:SF1">
    <property type="entry name" value="MEMBRANE PROTEIN"/>
    <property type="match status" value="1"/>
</dbReference>
<feature type="transmembrane region" description="Helical" evidence="1">
    <location>
        <begin position="57"/>
        <end position="74"/>
    </location>
</feature>
<comment type="caution">
    <text evidence="2">The sequence shown here is derived from an EMBL/GenBank/DDBJ whole genome shotgun (WGS) entry which is preliminary data.</text>
</comment>
<dbReference type="RefSeq" id="WP_188738245.1">
    <property type="nucleotide sequence ID" value="NZ_BMLW01000021.1"/>
</dbReference>
<evidence type="ECO:0000256" key="1">
    <source>
        <dbReference type="SAM" id="Phobius"/>
    </source>
</evidence>
<accession>A0ABQ2P2Q4</accession>
<sequence length="229" mass="26013">MLKLIHLEIRKINFWRYVIGALVACFVLTGMLFYAVYADRNEIANTISDFFFVVDSPRMIFIVFAGVLISRLVIEEYNDNTISLMFTYPISRKKIITSKLLIIICSTFFFIHVSRIVVAAVLYMLNSSLHFIDGGITIQTIMEYFRNTIIYDLSFSGISLVPLFFGMLKKSVRTTVITSIIIAVLFGISNEELSDISMSSFIVRSLIFAAIGVAASYFSIRNIVRKDVL</sequence>
<gene>
    <name evidence="2" type="primary">ycbO</name>
    <name evidence="2" type="ORF">GCM10011346_49690</name>
</gene>
<evidence type="ECO:0000313" key="3">
    <source>
        <dbReference type="Proteomes" id="UP000641206"/>
    </source>
</evidence>
<reference evidence="3" key="1">
    <citation type="journal article" date="2019" name="Int. J. Syst. Evol. Microbiol.">
        <title>The Global Catalogue of Microorganisms (GCM) 10K type strain sequencing project: providing services to taxonomists for standard genome sequencing and annotation.</title>
        <authorList>
            <consortium name="The Broad Institute Genomics Platform"/>
            <consortium name="The Broad Institute Genome Sequencing Center for Infectious Disease"/>
            <person name="Wu L."/>
            <person name="Ma J."/>
        </authorList>
    </citation>
    <scope>NUCLEOTIDE SEQUENCE [LARGE SCALE GENOMIC DNA]</scope>
    <source>
        <strain evidence="3">CGMCC 1.7693</strain>
    </source>
</reference>
<evidence type="ECO:0000313" key="2">
    <source>
        <dbReference type="EMBL" id="GGP16694.1"/>
    </source>
</evidence>
<feature type="transmembrane region" description="Helical" evidence="1">
    <location>
        <begin position="100"/>
        <end position="124"/>
    </location>
</feature>
<keyword evidence="1" id="KW-1133">Transmembrane helix</keyword>
<dbReference type="EMBL" id="BMLW01000021">
    <property type="protein sequence ID" value="GGP16694.1"/>
    <property type="molecule type" value="Genomic_DNA"/>
</dbReference>
<proteinExistence type="predicted"/>
<organism evidence="2 3">
    <name type="scientific">Oceanobacillus neutriphilus</name>
    <dbReference type="NCBI Taxonomy" id="531815"/>
    <lineage>
        <taxon>Bacteria</taxon>
        <taxon>Bacillati</taxon>
        <taxon>Bacillota</taxon>
        <taxon>Bacilli</taxon>
        <taxon>Bacillales</taxon>
        <taxon>Bacillaceae</taxon>
        <taxon>Oceanobacillus</taxon>
    </lineage>
</organism>
<keyword evidence="1" id="KW-0472">Membrane</keyword>
<feature type="transmembrane region" description="Helical" evidence="1">
    <location>
        <begin position="144"/>
        <end position="165"/>
    </location>
</feature>
<feature type="transmembrane region" description="Helical" evidence="1">
    <location>
        <begin position="172"/>
        <end position="189"/>
    </location>
</feature>
<dbReference type="Proteomes" id="UP000641206">
    <property type="component" value="Unassembled WGS sequence"/>
</dbReference>